<comment type="catalytic activity">
    <reaction evidence="1">
        <text>a ubiquinone + NADH + 5 H(+)(in) = a ubiquinol + NAD(+) + 4 H(+)(out)</text>
        <dbReference type="Rhea" id="RHEA:29091"/>
        <dbReference type="Rhea" id="RHEA-COMP:9565"/>
        <dbReference type="Rhea" id="RHEA-COMP:9566"/>
        <dbReference type="ChEBI" id="CHEBI:15378"/>
        <dbReference type="ChEBI" id="CHEBI:16389"/>
        <dbReference type="ChEBI" id="CHEBI:17976"/>
        <dbReference type="ChEBI" id="CHEBI:57540"/>
        <dbReference type="ChEBI" id="CHEBI:57945"/>
        <dbReference type="EC" id="7.1.1.2"/>
    </reaction>
</comment>
<keyword evidence="1 2" id="KW-0496">Mitochondrion</keyword>
<dbReference type="GO" id="GO:0008137">
    <property type="term" value="F:NADH dehydrogenase (ubiquinone) activity"/>
    <property type="evidence" value="ECO:0007669"/>
    <property type="project" value="UniProtKB-UniRule"/>
</dbReference>
<keyword evidence="1" id="KW-0520">NAD</keyword>
<proteinExistence type="inferred from homology"/>
<keyword evidence="1" id="KW-0813">Transport</keyword>
<reference evidence="2" key="1">
    <citation type="journal article" date="2017" name="Genome Biol. Evol.">
        <title>Mitochondrial Genome Evolution and a Novel RNA Editing System in Deep-Branching Heteroloboseids.</title>
        <authorList>
            <person name="Yang J."/>
            <person name="Harding T."/>
            <person name="Kamikawa R."/>
            <person name="Simpson A.G.B."/>
            <person name="Roger A.J."/>
        </authorList>
    </citation>
    <scope>NUCLEOTIDE SEQUENCE</scope>
</reference>
<dbReference type="GO" id="GO:0031966">
    <property type="term" value="C:mitochondrial membrane"/>
    <property type="evidence" value="ECO:0007669"/>
    <property type="project" value="UniProtKB-SubCell"/>
</dbReference>
<feature type="transmembrane region" description="Helical" evidence="1">
    <location>
        <begin position="38"/>
        <end position="57"/>
    </location>
</feature>
<feature type="transmembrane region" description="Helical" evidence="1">
    <location>
        <begin position="161"/>
        <end position="183"/>
    </location>
</feature>
<dbReference type="EMBL" id="KY379823">
    <property type="protein sequence ID" value="AQL10467.1"/>
    <property type="molecule type" value="Genomic_DNA"/>
</dbReference>
<dbReference type="Gene3D" id="1.20.120.1200">
    <property type="entry name" value="NADH-ubiquinone/plastoquinone oxidoreductase chain 6, subunit NuoJ"/>
    <property type="match status" value="1"/>
</dbReference>
<dbReference type="EC" id="7.1.1.2" evidence="1"/>
<dbReference type="PANTHER" id="PTHR33269">
    <property type="entry name" value="NADH-UBIQUINONE OXIDOREDUCTASE CHAIN 6"/>
    <property type="match status" value="1"/>
</dbReference>
<keyword evidence="1" id="KW-0249">Electron transport</keyword>
<keyword evidence="1" id="KW-1133">Transmembrane helix</keyword>
<comment type="function">
    <text evidence="1">Core subunit of the mitochondrial membrane respiratory chain NADH dehydrogenase (Complex I) which catalyzes electron transfer from NADH through the respiratory chain, using ubiquinone as an electron acceptor. Essential for the catalytic activity and assembly of complex I.</text>
</comment>
<feature type="transmembrane region" description="Helical" evidence="1">
    <location>
        <begin position="63"/>
        <end position="83"/>
    </location>
</feature>
<accession>A0A1W5QGU7</accession>
<keyword evidence="1" id="KW-1278">Translocase</keyword>
<dbReference type="RefSeq" id="YP_009370741.1">
    <property type="nucleotide sequence ID" value="NC_034794.1"/>
</dbReference>
<evidence type="ECO:0000256" key="1">
    <source>
        <dbReference type="RuleBase" id="RU004430"/>
    </source>
</evidence>
<organism evidence="2">
    <name type="scientific">Eukaryota sp. BB2</name>
    <dbReference type="NCBI Taxonomy" id="1949062"/>
    <lineage>
        <taxon>Eukaryota</taxon>
    </lineage>
</organism>
<keyword evidence="1" id="KW-0679">Respiratory chain</keyword>
<name>A0A1W5QGU7_9EUKA</name>
<dbReference type="Pfam" id="PF00499">
    <property type="entry name" value="Oxidored_q3"/>
    <property type="match status" value="1"/>
</dbReference>
<keyword evidence="1" id="KW-0812">Transmembrane</keyword>
<keyword evidence="1" id="KW-0472">Membrane</keyword>
<protein>
    <recommendedName>
        <fullName evidence="1">NADH-ubiquinone oxidoreductase chain 6</fullName>
        <ecNumber evidence="1">7.1.1.2</ecNumber>
    </recommendedName>
</protein>
<keyword evidence="1" id="KW-0830">Ubiquinone</keyword>
<gene>
    <name evidence="2" type="primary">nad6</name>
</gene>
<geneLocation type="mitochondrion" evidence="2"/>
<dbReference type="InterPro" id="IPR042106">
    <property type="entry name" value="Nuo/plastoQ_OxRdtase_6_NuoJ"/>
</dbReference>
<evidence type="ECO:0000313" key="2">
    <source>
        <dbReference type="EMBL" id="AQL10467.1"/>
    </source>
</evidence>
<sequence length="213" mass="24221">MLYHSDSFSDIILFMVIWTISFLSSILMIWSHNPVYSTLFMMTVFIATSVLFAFLGIGYIGLIFLVVYVGAIAILFLFVVMMIPIKQLEVDDSTHIIVGVSFFVILFTGLYWQLEPISSPFNFAALMLTTEAPLFEICDTYDVCDIASFSFSRLGFLIFEVYFPFLYTSGFSLLVAMMGSILLTNEQGGRTAKFGVRKQSFQWARLHVHNFTN</sequence>
<dbReference type="GeneID" id="32888037"/>
<comment type="similarity">
    <text evidence="1">Belongs to the complex I subunit 6 family.</text>
</comment>
<feature type="transmembrane region" description="Helical" evidence="1">
    <location>
        <begin position="12"/>
        <end position="31"/>
    </location>
</feature>
<comment type="subcellular location">
    <subcellularLocation>
        <location evidence="1">Mitochondrion membrane</location>
        <topology evidence="1">Multi-pass membrane protein</topology>
    </subcellularLocation>
</comment>
<dbReference type="InterPro" id="IPR001457">
    <property type="entry name" value="NADH_UbQ/plastoQ_OxRdtase_su6"/>
</dbReference>
<dbReference type="PANTHER" id="PTHR33269:SF17">
    <property type="entry name" value="NADH-UBIQUINONE OXIDOREDUCTASE CHAIN 6"/>
    <property type="match status" value="1"/>
</dbReference>
<dbReference type="AlphaFoldDB" id="A0A1W5QGU7"/>
<feature type="transmembrane region" description="Helical" evidence="1">
    <location>
        <begin position="95"/>
        <end position="114"/>
    </location>
</feature>